<gene>
    <name evidence="3 5" type="primary">smpB</name>
    <name evidence="5" type="ORF">GCM10017576_17140</name>
</gene>
<dbReference type="InterPro" id="IPR020081">
    <property type="entry name" value="SsrA-bd_prot_CS"/>
</dbReference>
<evidence type="ECO:0000256" key="1">
    <source>
        <dbReference type="ARBA" id="ARBA00022490"/>
    </source>
</evidence>
<dbReference type="GO" id="GO:0005829">
    <property type="term" value="C:cytosol"/>
    <property type="evidence" value="ECO:0007669"/>
    <property type="project" value="TreeGrafter"/>
</dbReference>
<dbReference type="SUPFAM" id="SSF74982">
    <property type="entry name" value="Small protein B (SmpB)"/>
    <property type="match status" value="1"/>
</dbReference>
<dbReference type="InterPro" id="IPR023620">
    <property type="entry name" value="SmpB"/>
</dbReference>
<evidence type="ECO:0000313" key="5">
    <source>
        <dbReference type="EMBL" id="GLJ61584.1"/>
    </source>
</evidence>
<dbReference type="PANTHER" id="PTHR30308:SF2">
    <property type="entry name" value="SSRA-BINDING PROTEIN"/>
    <property type="match status" value="1"/>
</dbReference>
<comment type="caution">
    <text evidence="5">The sequence shown here is derived from an EMBL/GenBank/DDBJ whole genome shotgun (WGS) entry which is preliminary data.</text>
</comment>
<feature type="region of interest" description="Disordered" evidence="4">
    <location>
        <begin position="134"/>
        <end position="158"/>
    </location>
</feature>
<dbReference type="RefSeq" id="WP_271173295.1">
    <property type="nucleotide sequence ID" value="NZ_BSEJ01000007.1"/>
</dbReference>
<comment type="function">
    <text evidence="3">Required for rescue of stalled ribosomes mediated by trans-translation. Binds to transfer-messenger RNA (tmRNA), required for stable association of tmRNA with ribosomes. tmRNA and SmpB together mimic tRNA shape, replacing the anticodon stem-loop with SmpB. tmRNA is encoded by the ssrA gene; the 2 termini fold to resemble tRNA(Ala) and it encodes a 'tag peptide', a short internal open reading frame. During trans-translation Ala-aminoacylated tmRNA acts like a tRNA, entering the A-site of stalled ribosomes, displacing the stalled mRNA. The ribosome then switches to translate the ORF on the tmRNA; the nascent peptide is terminated with the 'tag peptide' encoded by the tmRNA and targeted for degradation. The ribosome is freed to recommence translation, which seems to be the essential function of trans-translation.</text>
</comment>
<protein>
    <recommendedName>
        <fullName evidence="3">SsrA-binding protein</fullName>
    </recommendedName>
    <alternativeName>
        <fullName evidence="3">Small protein B</fullName>
    </alternativeName>
</protein>
<dbReference type="Pfam" id="PF01668">
    <property type="entry name" value="SmpB"/>
    <property type="match status" value="1"/>
</dbReference>
<reference evidence="5" key="2">
    <citation type="submission" date="2023-01" db="EMBL/GenBank/DDBJ databases">
        <authorList>
            <person name="Sun Q."/>
            <person name="Evtushenko L."/>
        </authorList>
    </citation>
    <scope>NUCLEOTIDE SEQUENCE</scope>
    <source>
        <strain evidence="5">VKM Ac-1020</strain>
    </source>
</reference>
<proteinExistence type="inferred from homology"/>
<dbReference type="AlphaFoldDB" id="A0A9W6LWA0"/>
<dbReference type="Gene3D" id="2.40.280.10">
    <property type="match status" value="1"/>
</dbReference>
<sequence>MPREQGEKVVATNRRARHEYTIEKTYEAGLVLTGTEVKSLRQGRANLSDGYAYIDRGEAWLDAVHIPEYSQGTWTNHASKRTRKLLLHRDEIVKLSHQVSAGGYTLVPLRLYFLDGRAKVEIGVAKGKREFDKRQTLRERQDKREAERAMRMRNRMGE</sequence>
<keyword evidence="6" id="KW-1185">Reference proteome</keyword>
<dbReference type="CDD" id="cd09294">
    <property type="entry name" value="SmpB"/>
    <property type="match status" value="1"/>
</dbReference>
<evidence type="ECO:0000256" key="3">
    <source>
        <dbReference type="HAMAP-Rule" id="MF_00023"/>
    </source>
</evidence>
<keyword evidence="1 3" id="KW-0963">Cytoplasm</keyword>
<dbReference type="EMBL" id="BSEJ01000007">
    <property type="protein sequence ID" value="GLJ61584.1"/>
    <property type="molecule type" value="Genomic_DNA"/>
</dbReference>
<comment type="subcellular location">
    <subcellularLocation>
        <location evidence="3">Cytoplasm</location>
    </subcellularLocation>
    <text evidence="3">The tmRNA-SmpB complex associates with stalled 70S ribosomes.</text>
</comment>
<dbReference type="GO" id="GO:0003723">
    <property type="term" value="F:RNA binding"/>
    <property type="evidence" value="ECO:0007669"/>
    <property type="project" value="UniProtKB-UniRule"/>
</dbReference>
<dbReference type="Proteomes" id="UP001142462">
    <property type="component" value="Unassembled WGS sequence"/>
</dbReference>
<name>A0A9W6LWA0_9MICO</name>
<dbReference type="InterPro" id="IPR000037">
    <property type="entry name" value="SsrA-bd_prot"/>
</dbReference>
<dbReference type="GO" id="GO:0070930">
    <property type="term" value="P:trans-translation-dependent protein tagging"/>
    <property type="evidence" value="ECO:0007669"/>
    <property type="project" value="TreeGrafter"/>
</dbReference>
<evidence type="ECO:0000256" key="4">
    <source>
        <dbReference type="SAM" id="MobiDB-lite"/>
    </source>
</evidence>
<dbReference type="NCBIfam" id="NF003843">
    <property type="entry name" value="PRK05422.1"/>
    <property type="match status" value="1"/>
</dbReference>
<dbReference type="PROSITE" id="PS01317">
    <property type="entry name" value="SSRP"/>
    <property type="match status" value="1"/>
</dbReference>
<comment type="similarity">
    <text evidence="3">Belongs to the SmpB family.</text>
</comment>
<dbReference type="NCBIfam" id="TIGR00086">
    <property type="entry name" value="smpB"/>
    <property type="match status" value="1"/>
</dbReference>
<evidence type="ECO:0000256" key="2">
    <source>
        <dbReference type="ARBA" id="ARBA00022884"/>
    </source>
</evidence>
<dbReference type="GO" id="GO:0070929">
    <property type="term" value="P:trans-translation"/>
    <property type="evidence" value="ECO:0007669"/>
    <property type="project" value="UniProtKB-UniRule"/>
</dbReference>
<accession>A0A9W6LWA0</accession>
<evidence type="ECO:0000313" key="6">
    <source>
        <dbReference type="Proteomes" id="UP001142462"/>
    </source>
</evidence>
<reference evidence="5" key="1">
    <citation type="journal article" date="2014" name="Int. J. Syst. Evol. Microbiol.">
        <title>Complete genome sequence of Corynebacterium casei LMG S-19264T (=DSM 44701T), isolated from a smear-ripened cheese.</title>
        <authorList>
            <consortium name="US DOE Joint Genome Institute (JGI-PGF)"/>
            <person name="Walter F."/>
            <person name="Albersmeier A."/>
            <person name="Kalinowski J."/>
            <person name="Ruckert C."/>
        </authorList>
    </citation>
    <scope>NUCLEOTIDE SEQUENCE</scope>
    <source>
        <strain evidence="5">VKM Ac-1020</strain>
    </source>
</reference>
<organism evidence="5 6">
    <name type="scientific">Microbacterium barkeri</name>
    <dbReference type="NCBI Taxonomy" id="33917"/>
    <lineage>
        <taxon>Bacteria</taxon>
        <taxon>Bacillati</taxon>
        <taxon>Actinomycetota</taxon>
        <taxon>Actinomycetes</taxon>
        <taxon>Micrococcales</taxon>
        <taxon>Microbacteriaceae</taxon>
        <taxon>Microbacterium</taxon>
    </lineage>
</organism>
<dbReference type="PANTHER" id="PTHR30308">
    <property type="entry name" value="TMRNA-BINDING COMPONENT OF TRANS-TRANSLATION TAGGING COMPLEX"/>
    <property type="match status" value="1"/>
</dbReference>
<dbReference type="HAMAP" id="MF_00023">
    <property type="entry name" value="SmpB"/>
    <property type="match status" value="1"/>
</dbReference>
<keyword evidence="2 3" id="KW-0694">RNA-binding</keyword>